<dbReference type="Pfam" id="PF13489">
    <property type="entry name" value="Methyltransf_23"/>
    <property type="match status" value="1"/>
</dbReference>
<name>A0A090II75_9GAMM</name>
<dbReference type="InterPro" id="IPR029063">
    <property type="entry name" value="SAM-dependent_MTases_sf"/>
</dbReference>
<organism evidence="1 2">
    <name type="scientific">Aliivibrio wodanis</name>
    <dbReference type="NCBI Taxonomy" id="80852"/>
    <lineage>
        <taxon>Bacteria</taxon>
        <taxon>Pseudomonadati</taxon>
        <taxon>Pseudomonadota</taxon>
        <taxon>Gammaproteobacteria</taxon>
        <taxon>Vibrionales</taxon>
        <taxon>Vibrionaceae</taxon>
        <taxon>Aliivibrio</taxon>
    </lineage>
</organism>
<dbReference type="HOGENOM" id="CLU_063353_0_0_6"/>
<evidence type="ECO:0000313" key="2">
    <source>
        <dbReference type="Proteomes" id="UP000032427"/>
    </source>
</evidence>
<proteinExistence type="predicted"/>
<accession>A0A090II75</accession>
<dbReference type="STRING" id="80852.AWOD_I_0078"/>
<evidence type="ECO:0000313" key="1">
    <source>
        <dbReference type="EMBL" id="CED70176.1"/>
    </source>
</evidence>
<sequence>MMQPCPLCQYLHADKFHQDKHRRYYRCQHCYLIYVDEADRFDAKAEKAHYDCHKNNLEDEGYRTFLSRFSEPLLLRVGETPQQGLDFGCGPGPLLAHMMRDAGHHIELYDIYYAPDKSVLNTQYDFVSCTEAIEHFYQPQNELELLLGLVKPGGWLGIMTKLARDESAFATWHYKNDLTHVIFFSKETFEFIATRYQLELQFVGNDVILLRKTQ</sequence>
<dbReference type="AlphaFoldDB" id="A0A090II75"/>
<evidence type="ECO:0008006" key="3">
    <source>
        <dbReference type="Google" id="ProtNLM"/>
    </source>
</evidence>
<keyword evidence="2" id="KW-1185">Reference proteome</keyword>
<dbReference type="PATRIC" id="fig|80852.17.peg.81"/>
<dbReference type="KEGG" id="awd:AWOD_I_0078"/>
<gene>
    <name evidence="1" type="ORF">AWOD_I_0078</name>
</gene>
<dbReference type="Gene3D" id="3.40.50.150">
    <property type="entry name" value="Vaccinia Virus protein VP39"/>
    <property type="match status" value="2"/>
</dbReference>
<dbReference type="Proteomes" id="UP000032427">
    <property type="component" value="Chromosome 1"/>
</dbReference>
<reference evidence="2" key="1">
    <citation type="submission" date="2014-09" db="EMBL/GenBank/DDBJ databases">
        <authorList>
            <person name="Hjerde E."/>
        </authorList>
    </citation>
    <scope>NUCLEOTIDE SEQUENCE [LARGE SCALE GENOMIC DNA]</scope>
    <source>
        <strain evidence="2">06/09/139</strain>
    </source>
</reference>
<dbReference type="SUPFAM" id="SSF53335">
    <property type="entry name" value="S-adenosyl-L-methionine-dependent methyltransferases"/>
    <property type="match status" value="1"/>
</dbReference>
<protein>
    <recommendedName>
        <fullName evidence="3">2-polyprenyl-3-methyl-5-hydroxy-6-metoxy-1, 4-benzoquinol methylase</fullName>
    </recommendedName>
</protein>
<dbReference type="EMBL" id="LN554846">
    <property type="protein sequence ID" value="CED70176.1"/>
    <property type="molecule type" value="Genomic_DNA"/>
</dbReference>